<dbReference type="EMBL" id="KN409614">
    <property type="protein sequence ID" value="KHG18002.1"/>
    <property type="molecule type" value="Genomic_DNA"/>
</dbReference>
<evidence type="ECO:0000313" key="8">
    <source>
        <dbReference type="EMBL" id="KHG18002.1"/>
    </source>
</evidence>
<dbReference type="Pfam" id="PF06886">
    <property type="entry name" value="TPX2"/>
    <property type="match status" value="1"/>
</dbReference>
<dbReference type="InterPro" id="IPR027329">
    <property type="entry name" value="TPX2_C"/>
</dbReference>
<feature type="region of interest" description="Disordered" evidence="6">
    <location>
        <begin position="146"/>
        <end position="321"/>
    </location>
</feature>
<dbReference type="AlphaFoldDB" id="A0A0B0NZC0"/>
<comment type="similarity">
    <text evidence="2">Belongs to the TPX2 family.</text>
</comment>
<feature type="compositionally biased region" description="Low complexity" evidence="6">
    <location>
        <begin position="297"/>
        <end position="314"/>
    </location>
</feature>
<evidence type="ECO:0000256" key="6">
    <source>
        <dbReference type="SAM" id="MobiDB-lite"/>
    </source>
</evidence>
<sequence length="534" mass="59562">MGESITVEASSEEVKIKGMGSSNPELEVSVSFGRFENDSLSWEKWSTFSPNKYLEEVEKCATPGSVAQKKAFFEEHYKKIAARKAELLAQDKSMETSSHYHNAGDLVHQCSDEGYKQETNLVNEEPQIATPCQNSWVEELKQKIDSTVQSEEKKEVMGSIVESPGLNKPEETAPEEEMETLSKGSQDVKELSQRSENVIENTPKIKDKNLKLGQSAKSHQITAVNMERNDSRIKKKPASPVTKTPQVSTSRTSKQTLTPTTSSASRTRSKTGTTLSYSSPKTKNPSVEQSKKLAPRSLHMSISLGPSSSGPSPLTATRKSLIMEKMGDKDIVKRAFKTFQSNYNQLKPSSQEQSPAAKPVPTKWRESRLSTLTTPQKENGGSSKVSSMEKKNAKAAPSYSGLKSDERPERRKELSKKLEGKSNGREAERKNLQTKSKANKDAEIKKLRQSLNFKATPLPAFYHGQRTSKSPLDKVPTSINDPGTCNHPKQPVEQSEDEFMDSFFMSKWQLQHLKGNATPSQWCTITKYQPFLFL</sequence>
<feature type="compositionally biased region" description="Polar residues" evidence="6">
    <location>
        <begin position="275"/>
        <end position="288"/>
    </location>
</feature>
<proteinExistence type="inferred from homology"/>
<dbReference type="GO" id="GO:0005874">
    <property type="term" value="C:microtubule"/>
    <property type="evidence" value="ECO:0007669"/>
    <property type="project" value="UniProtKB-KW"/>
</dbReference>
<feature type="compositionally biased region" description="Basic and acidic residues" evidence="6">
    <location>
        <begin position="146"/>
        <end position="156"/>
    </location>
</feature>
<feature type="compositionally biased region" description="Polar residues" evidence="6">
    <location>
        <begin position="241"/>
        <end position="255"/>
    </location>
</feature>
<keyword evidence="4" id="KW-0493">Microtubule</keyword>
<feature type="region of interest" description="Disordered" evidence="6">
    <location>
        <begin position="458"/>
        <end position="492"/>
    </location>
</feature>
<feature type="compositionally biased region" description="Polar residues" evidence="6">
    <location>
        <begin position="369"/>
        <end position="386"/>
    </location>
</feature>
<evidence type="ECO:0000256" key="4">
    <source>
        <dbReference type="ARBA" id="ARBA00022701"/>
    </source>
</evidence>
<keyword evidence="9" id="KW-1185">Reference proteome</keyword>
<dbReference type="Proteomes" id="UP000032142">
    <property type="component" value="Unassembled WGS sequence"/>
</dbReference>
<keyword evidence="3" id="KW-0963">Cytoplasm</keyword>
<evidence type="ECO:0000256" key="2">
    <source>
        <dbReference type="ARBA" id="ARBA00005885"/>
    </source>
</evidence>
<dbReference type="PANTHER" id="PTHR47286:SF2">
    <property type="entry name" value="F3I6.9 PROTEIN"/>
    <property type="match status" value="1"/>
</dbReference>
<keyword evidence="5" id="KW-0206">Cytoskeleton</keyword>
<evidence type="ECO:0000256" key="3">
    <source>
        <dbReference type="ARBA" id="ARBA00022490"/>
    </source>
</evidence>
<feature type="region of interest" description="Disordered" evidence="6">
    <location>
        <begin position="343"/>
        <end position="442"/>
    </location>
</feature>
<name>A0A0B0NZC0_GOSAR</name>
<feature type="compositionally biased region" description="Low complexity" evidence="6">
    <location>
        <begin position="256"/>
        <end position="274"/>
    </location>
</feature>
<reference evidence="9" key="1">
    <citation type="submission" date="2014-09" db="EMBL/GenBank/DDBJ databases">
        <authorList>
            <person name="Mudge J."/>
            <person name="Ramaraj T."/>
            <person name="Lindquist I.E."/>
            <person name="Bharti A.K."/>
            <person name="Sundararajan A."/>
            <person name="Cameron C.T."/>
            <person name="Woodward J.E."/>
            <person name="May G.D."/>
            <person name="Brubaker C."/>
            <person name="Broadhvest J."/>
            <person name="Wilkins T.A."/>
        </authorList>
    </citation>
    <scope>NUCLEOTIDE SEQUENCE</scope>
    <source>
        <strain evidence="9">cv. AKA8401</strain>
    </source>
</reference>
<evidence type="ECO:0000313" key="9">
    <source>
        <dbReference type="Proteomes" id="UP000032142"/>
    </source>
</evidence>
<feature type="compositionally biased region" description="Basic and acidic residues" evidence="6">
    <location>
        <begin position="403"/>
        <end position="431"/>
    </location>
</feature>
<protein>
    <submittedName>
        <fullName evidence="8">Vacuolar protein sorting-associated protein VTA1</fullName>
    </submittedName>
</protein>
<gene>
    <name evidence="8" type="ORF">F383_09192</name>
</gene>
<organism evidence="8 9">
    <name type="scientific">Gossypium arboreum</name>
    <name type="common">Tree cotton</name>
    <name type="synonym">Gossypium nanking</name>
    <dbReference type="NCBI Taxonomy" id="29729"/>
    <lineage>
        <taxon>Eukaryota</taxon>
        <taxon>Viridiplantae</taxon>
        <taxon>Streptophyta</taxon>
        <taxon>Embryophyta</taxon>
        <taxon>Tracheophyta</taxon>
        <taxon>Spermatophyta</taxon>
        <taxon>Magnoliopsida</taxon>
        <taxon>eudicotyledons</taxon>
        <taxon>Gunneridae</taxon>
        <taxon>Pentapetalae</taxon>
        <taxon>rosids</taxon>
        <taxon>malvids</taxon>
        <taxon>Malvales</taxon>
        <taxon>Malvaceae</taxon>
        <taxon>Malvoideae</taxon>
        <taxon>Gossypium</taxon>
    </lineage>
</organism>
<comment type="subcellular location">
    <subcellularLocation>
        <location evidence="1">Cytoplasm</location>
        <location evidence="1">Cytoskeleton</location>
    </subcellularLocation>
</comment>
<accession>A0A0B0NZC0</accession>
<feature type="domain" description="TPX2 C-terminal" evidence="7">
    <location>
        <begin position="402"/>
        <end position="470"/>
    </location>
</feature>
<feature type="compositionally biased region" description="Polar residues" evidence="6">
    <location>
        <begin position="343"/>
        <end position="354"/>
    </location>
</feature>
<evidence type="ECO:0000259" key="7">
    <source>
        <dbReference type="Pfam" id="PF06886"/>
    </source>
</evidence>
<evidence type="ECO:0000256" key="5">
    <source>
        <dbReference type="ARBA" id="ARBA00023212"/>
    </source>
</evidence>
<dbReference type="PANTHER" id="PTHR47286">
    <property type="entry name" value="F3I6.9 PROTEIN"/>
    <property type="match status" value="1"/>
</dbReference>
<evidence type="ECO:0000256" key="1">
    <source>
        <dbReference type="ARBA" id="ARBA00004245"/>
    </source>
</evidence>